<evidence type="ECO:0000313" key="10">
    <source>
        <dbReference type="Proteomes" id="UP000240638"/>
    </source>
</evidence>
<feature type="transmembrane region" description="Helical" evidence="8">
    <location>
        <begin position="12"/>
        <end position="30"/>
    </location>
</feature>
<evidence type="ECO:0000256" key="6">
    <source>
        <dbReference type="ARBA" id="ARBA00022989"/>
    </source>
</evidence>
<accession>A0A2T3XJX2</accession>
<dbReference type="SUPFAM" id="SSF82714">
    <property type="entry name" value="Multidrug efflux transporter AcrB TolC docking domain, DN and DC subdomains"/>
    <property type="match status" value="1"/>
</dbReference>
<evidence type="ECO:0000256" key="3">
    <source>
        <dbReference type="ARBA" id="ARBA00022475"/>
    </source>
</evidence>
<dbReference type="EMBL" id="PYUC01000033">
    <property type="protein sequence ID" value="PTB16762.1"/>
    <property type="molecule type" value="Genomic_DNA"/>
</dbReference>
<keyword evidence="2" id="KW-0813">Transport</keyword>
<dbReference type="RefSeq" id="WP_107154484.1">
    <property type="nucleotide sequence ID" value="NZ_PYUC01000033.1"/>
</dbReference>
<dbReference type="Gene3D" id="3.30.70.1440">
    <property type="entry name" value="Multidrug efflux transporter AcrB pore domain"/>
    <property type="match status" value="1"/>
</dbReference>
<feature type="transmembrane region" description="Helical" evidence="8">
    <location>
        <begin position="359"/>
        <end position="379"/>
    </location>
</feature>
<keyword evidence="5 8" id="KW-0812">Transmembrane</keyword>
<dbReference type="PANTHER" id="PTHR32063:SF14">
    <property type="entry name" value="BLL4319 PROTEIN"/>
    <property type="match status" value="1"/>
</dbReference>
<evidence type="ECO:0000256" key="7">
    <source>
        <dbReference type="ARBA" id="ARBA00023136"/>
    </source>
</evidence>
<dbReference type="Gene3D" id="3.30.2090.10">
    <property type="entry name" value="Multidrug efflux transporter AcrB TolC docking domain, DN and DC subdomains"/>
    <property type="match status" value="2"/>
</dbReference>
<dbReference type="AlphaFoldDB" id="A0A2T3XJX2"/>
<evidence type="ECO:0000313" key="9">
    <source>
        <dbReference type="EMBL" id="PTB16762.1"/>
    </source>
</evidence>
<dbReference type="FunFam" id="1.20.1640.10:FF:000001">
    <property type="entry name" value="Efflux pump membrane transporter"/>
    <property type="match status" value="1"/>
</dbReference>
<keyword evidence="6 8" id="KW-1133">Transmembrane helix</keyword>
<dbReference type="Pfam" id="PF00873">
    <property type="entry name" value="ACR_tran"/>
    <property type="match status" value="1"/>
</dbReference>
<feature type="transmembrane region" description="Helical" evidence="8">
    <location>
        <begin position="524"/>
        <end position="544"/>
    </location>
</feature>
<feature type="transmembrane region" description="Helical" evidence="8">
    <location>
        <begin position="333"/>
        <end position="352"/>
    </location>
</feature>
<evidence type="ECO:0000256" key="8">
    <source>
        <dbReference type="SAM" id="Phobius"/>
    </source>
</evidence>
<protein>
    <submittedName>
        <fullName evidence="9">Multidrug efflux protein</fullName>
    </submittedName>
</protein>
<proteinExistence type="predicted"/>
<feature type="transmembrane region" description="Helical" evidence="8">
    <location>
        <begin position="385"/>
        <end position="406"/>
    </location>
</feature>
<dbReference type="SUPFAM" id="SSF82866">
    <property type="entry name" value="Multidrug efflux transporter AcrB transmembrane domain"/>
    <property type="match status" value="1"/>
</dbReference>
<dbReference type="Proteomes" id="UP000240638">
    <property type="component" value="Unassembled WGS sequence"/>
</dbReference>
<keyword evidence="3" id="KW-1003">Cell membrane</keyword>
<name>A0A2T3XJX2_9BURK</name>
<reference evidence="9 10" key="1">
    <citation type="submission" date="2018-03" db="EMBL/GenBank/DDBJ databases">
        <title>Whole genome analyses suggest that Burkholderia sensu lato contains two further novel genera in the rhizoxinica-symbiotica group Mycetohabitans gen. nov., and Trinickia gen. nov.: implications for the evolution of diazotrophy and nodulation in the Burkholderiaceae.</title>
        <authorList>
            <person name="Estrada De Los Santos P."/>
            <person name="Palmer M."/>
            <person name="Chavez-Ramirez B."/>
            <person name="Steenkamp E.T."/>
            <person name="Hirsch A.M."/>
            <person name="Manyaka P."/>
            <person name="Maluk M."/>
            <person name="Lafos M."/>
            <person name="Crook M."/>
            <person name="Gross E."/>
            <person name="Simon M.F."/>
            <person name="Bueno Dos Reis Junior F."/>
            <person name="Poole P.S."/>
            <person name="Venter S.N."/>
            <person name="James E.K."/>
        </authorList>
    </citation>
    <scope>NUCLEOTIDE SEQUENCE [LARGE SCALE GENOMIC DNA]</scope>
    <source>
        <strain evidence="9 10">JPY-366</strain>
    </source>
</reference>
<dbReference type="PANTHER" id="PTHR32063">
    <property type="match status" value="1"/>
</dbReference>
<keyword evidence="4" id="KW-0997">Cell inner membrane</keyword>
<dbReference type="InterPro" id="IPR001036">
    <property type="entry name" value="Acrflvin-R"/>
</dbReference>
<dbReference type="Gene3D" id="3.30.70.1430">
    <property type="entry name" value="Multidrug efflux transporter AcrB pore domain"/>
    <property type="match status" value="2"/>
</dbReference>
<comment type="subcellular location">
    <subcellularLocation>
        <location evidence="1">Cell inner membrane</location>
        <topology evidence="1">Multi-pass membrane protein</topology>
    </subcellularLocation>
</comment>
<comment type="caution">
    <text evidence="9">The sequence shown here is derived from an EMBL/GenBank/DDBJ whole genome shotgun (WGS) entry which is preliminary data.</text>
</comment>
<dbReference type="Gene3D" id="1.20.1640.10">
    <property type="entry name" value="Multidrug efflux transporter AcrB transmembrane domain"/>
    <property type="match status" value="2"/>
</dbReference>
<dbReference type="InterPro" id="IPR027463">
    <property type="entry name" value="AcrB_DN_DC_subdom"/>
</dbReference>
<dbReference type="PRINTS" id="PR00702">
    <property type="entry name" value="ACRIFLAVINRP"/>
</dbReference>
<feature type="transmembrane region" description="Helical" evidence="8">
    <location>
        <begin position="427"/>
        <end position="447"/>
    </location>
</feature>
<dbReference type="Gene3D" id="3.30.70.1320">
    <property type="entry name" value="Multidrug efflux transporter AcrB pore domain like"/>
    <property type="match status" value="1"/>
</dbReference>
<gene>
    <name evidence="9" type="ORF">C9I57_31815</name>
</gene>
<sequence length="731" mass="78288">MKFTDAFIKRPVWAVVISAMILILGLRSMTGLPVSQWPRTENAVVTIQTNYNGADAATIAGFITQPLESAIAQAQGIDYLSSTSVAGVSTITATLRLNYDATKALTEINTQISSVRSQLPAQAQQPVLSVAVGQTTDAMYIGFYSDVLPTNNITDYLVRVLKPKLDSIEGVQTAEILGGRQFALRAWLDPAKLAAHHVSAREVYAALSNNNYLSTIGSTKGQMVTVDLTAGTDLHKVDEFKQLVVNQSGDALVRLQDVATVTLGAEDYSTSVAFSGKRSVFVGIKVAPNANVVTVASKVRSAFPELQSQLPSGLTGAIAYDSTEYINTSIQEVVKTLAEALVIVTTVIFLFIGSFRAVIVPLIAIPLSLVGTFFFMFVLGYSINLLTLLALVLAIGLVVDDAIIVVENADRHIKEAGKSAGEASLIAARELGGPIVAMTVVLVAAYVPIGMRTGLTGALFKEFCFSLAGAVVVSAVVALTLSPMMTSRLLRRGEDEGRLALLLDRIFARLLRGYHSALARTIDAWPVLVTFGFVVSLLAGAAAFTANSELSPTEDQGIVFMQIKGAANASPEQMRRIADQAYDIARKVPEYSQMFQLTGTPALNQGLGGVLLKPWNRRERTQTDVVMDLQRKWSNVAGAQIVAFSLPSLPGSQGLPVQFVIRSTEPVEKLNEVTQAVLAEAQKEKLFWFADVDLKLDKPKAEVVVDREKLAIMGMTEADFGAALSAALGGN</sequence>
<evidence type="ECO:0000256" key="4">
    <source>
        <dbReference type="ARBA" id="ARBA00022519"/>
    </source>
</evidence>
<organism evidence="9 10">
    <name type="scientific">Trinickia symbiotica</name>
    <dbReference type="NCBI Taxonomy" id="863227"/>
    <lineage>
        <taxon>Bacteria</taxon>
        <taxon>Pseudomonadati</taxon>
        <taxon>Pseudomonadota</taxon>
        <taxon>Betaproteobacteria</taxon>
        <taxon>Burkholderiales</taxon>
        <taxon>Burkholderiaceae</taxon>
        <taxon>Trinickia</taxon>
    </lineage>
</organism>
<keyword evidence="7 8" id="KW-0472">Membrane</keyword>
<evidence type="ECO:0000256" key="5">
    <source>
        <dbReference type="ARBA" id="ARBA00022692"/>
    </source>
</evidence>
<feature type="transmembrane region" description="Helical" evidence="8">
    <location>
        <begin position="459"/>
        <end position="482"/>
    </location>
</feature>
<dbReference type="SUPFAM" id="SSF82693">
    <property type="entry name" value="Multidrug efflux transporter AcrB pore domain, PN1, PN2, PC1 and PC2 subdomains"/>
    <property type="match status" value="3"/>
</dbReference>
<evidence type="ECO:0000256" key="1">
    <source>
        <dbReference type="ARBA" id="ARBA00004429"/>
    </source>
</evidence>
<dbReference type="GO" id="GO:0042910">
    <property type="term" value="F:xenobiotic transmembrane transporter activity"/>
    <property type="evidence" value="ECO:0007669"/>
    <property type="project" value="TreeGrafter"/>
</dbReference>
<dbReference type="GO" id="GO:0005886">
    <property type="term" value="C:plasma membrane"/>
    <property type="evidence" value="ECO:0007669"/>
    <property type="project" value="UniProtKB-SubCell"/>
</dbReference>
<evidence type="ECO:0000256" key="2">
    <source>
        <dbReference type="ARBA" id="ARBA00022448"/>
    </source>
</evidence>